<accession>A0A1Z3U7Q4</accession>
<reference evidence="3 7" key="4">
    <citation type="submission" date="2020-08" db="EMBL/GenBank/DDBJ databases">
        <title>Functional genomics of gut bacteria from endangered species of beetles.</title>
        <authorList>
            <person name="Carlos-Shanley C."/>
        </authorList>
    </citation>
    <scope>NUCLEOTIDE SEQUENCE [LARGE SCALE GENOMIC DNA]</scope>
    <source>
        <strain evidence="3 7">S00192</strain>
    </source>
</reference>
<dbReference type="InterPro" id="IPR016039">
    <property type="entry name" value="Thiolase-like"/>
</dbReference>
<evidence type="ECO:0000256" key="1">
    <source>
        <dbReference type="SAM" id="MobiDB-lite"/>
    </source>
</evidence>
<dbReference type="Proteomes" id="UP000556201">
    <property type="component" value="Unassembled WGS sequence"/>
</dbReference>
<dbReference type="GeneID" id="34014050"/>
<sequence length="113" mass="12600">MRQATARSQEALPRDNDRTSPPRLAALTTAWPPHILRQEDVAANGAEMFATTHGGFERLAPIYRNALIDTRHSCVPMDWYLQPHSFAERNDLFLEHAVALMAESTTSALEQAG</sequence>
<dbReference type="KEGG" id="bvc:CEP68_07110"/>
<proteinExistence type="predicted"/>
<reference evidence="2" key="2">
    <citation type="submission" date="2017-12" db="EMBL/GenBank/DDBJ databases">
        <title>FDA dAtabase for Regulatory Grade micrObial Sequences (FDA-ARGOS): Supporting development and validation of Infectious Disease Dx tests.</title>
        <authorList>
            <person name="Campos J."/>
            <person name="Goldberg B."/>
            <person name="Tallon L."/>
            <person name="Sadzewicz L."/>
            <person name="Sengamalay N."/>
            <person name="Ott S."/>
            <person name="Godinez A."/>
            <person name="Nagaraj S."/>
            <person name="Vavikolanu K."/>
            <person name="Vyas G."/>
            <person name="Nadendla S."/>
            <person name="Aluvathingal J."/>
            <person name="Geyer C."/>
            <person name="Nandy P."/>
            <person name="Hobson J."/>
            <person name="Sichtig H."/>
        </authorList>
    </citation>
    <scope>NUCLEOTIDE SEQUENCE</scope>
    <source>
        <strain evidence="2">FDAARGOS_289</strain>
    </source>
</reference>
<evidence type="ECO:0000313" key="6">
    <source>
        <dbReference type="Proteomes" id="UP000251186"/>
    </source>
</evidence>
<dbReference type="EMBL" id="CP022048">
    <property type="protein sequence ID" value="ASE39293.1"/>
    <property type="molecule type" value="Genomic_DNA"/>
</dbReference>
<reference evidence="5" key="1">
    <citation type="submission" date="2017-06" db="EMBL/GenBank/DDBJ databases">
        <title>FDA dAtabase for Regulatory Grade micrObial Sequences (FDA-ARGOS): Supporting development and validation of Infectious Disease Dx tests.</title>
        <authorList>
            <person name="Minogue T."/>
            <person name="Wolcott M."/>
            <person name="Wasieloski L."/>
            <person name="Aguilar W."/>
            <person name="Moore D."/>
            <person name="Tallon L."/>
            <person name="Sadzewicz L."/>
            <person name="Sengamalay N."/>
            <person name="Ott S."/>
            <person name="Godinez A."/>
            <person name="Nagaraj S."/>
            <person name="Nadendla S."/>
            <person name="Geyer C."/>
            <person name="Sichtig H."/>
        </authorList>
    </citation>
    <scope>NUCLEOTIDE SEQUENCE [LARGE SCALE GENOMIC DNA]</scope>
    <source>
        <strain evidence="5">FDAARGOS_289</strain>
    </source>
</reference>
<evidence type="ECO:0000313" key="5">
    <source>
        <dbReference type="Proteomes" id="UP000197050"/>
    </source>
</evidence>
<organism evidence="2 5">
    <name type="scientific">Brevundimonas vesicularis</name>
    <name type="common">Pseudomonas vesicularis</name>
    <dbReference type="NCBI Taxonomy" id="41276"/>
    <lineage>
        <taxon>Bacteria</taxon>
        <taxon>Pseudomonadati</taxon>
        <taxon>Pseudomonadota</taxon>
        <taxon>Alphaproteobacteria</taxon>
        <taxon>Caulobacterales</taxon>
        <taxon>Caulobacteraceae</taxon>
        <taxon>Brevundimonas</taxon>
    </lineage>
</organism>
<evidence type="ECO:0000313" key="7">
    <source>
        <dbReference type="Proteomes" id="UP000556201"/>
    </source>
</evidence>
<evidence type="ECO:0000313" key="4">
    <source>
        <dbReference type="EMBL" id="SPU55184.1"/>
    </source>
</evidence>
<dbReference type="AlphaFoldDB" id="A0A1Z3U7Q4"/>
<dbReference type="EMBL" id="UAQP01000014">
    <property type="protein sequence ID" value="SPU55184.1"/>
    <property type="molecule type" value="Genomic_DNA"/>
</dbReference>
<evidence type="ECO:0000313" key="2">
    <source>
        <dbReference type="EMBL" id="ASE39293.1"/>
    </source>
</evidence>
<dbReference type="EMBL" id="JACHLJ010000003">
    <property type="protein sequence ID" value="MBB5772584.1"/>
    <property type="molecule type" value="Genomic_DNA"/>
</dbReference>
<dbReference type="Proteomes" id="UP000251186">
    <property type="component" value="Unassembled WGS sequence"/>
</dbReference>
<dbReference type="SUPFAM" id="SSF53901">
    <property type="entry name" value="Thiolase-like"/>
    <property type="match status" value="1"/>
</dbReference>
<evidence type="ECO:0000313" key="3">
    <source>
        <dbReference type="EMBL" id="MBB5772584.1"/>
    </source>
</evidence>
<dbReference type="Proteomes" id="UP000197050">
    <property type="component" value="Chromosome"/>
</dbReference>
<reference evidence="4 6" key="3">
    <citation type="submission" date="2018-06" db="EMBL/GenBank/DDBJ databases">
        <authorList>
            <consortium name="Pathogen Informatics"/>
            <person name="Doyle S."/>
        </authorList>
    </citation>
    <scope>NUCLEOTIDE SEQUENCE [LARGE SCALE GENOMIC DNA]</scope>
    <source>
        <strain evidence="4 6">NCTC11166</strain>
    </source>
</reference>
<dbReference type="Gene3D" id="3.40.47.10">
    <property type="match status" value="1"/>
</dbReference>
<feature type="region of interest" description="Disordered" evidence="1">
    <location>
        <begin position="1"/>
        <end position="24"/>
    </location>
</feature>
<gene>
    <name evidence="2" type="ORF">CEP68_07110</name>
    <name evidence="3" type="ORF">HNP47_002600</name>
    <name evidence="4" type="ORF">NCTC11166_02579</name>
</gene>
<dbReference type="GO" id="GO:0016746">
    <property type="term" value="F:acyltransferase activity"/>
    <property type="evidence" value="ECO:0007669"/>
    <property type="project" value="InterPro"/>
</dbReference>
<protein>
    <submittedName>
        <fullName evidence="3">Putative naringenin-chalcone synthase</fullName>
    </submittedName>
</protein>
<dbReference type="RefSeq" id="WP_088582511.1">
    <property type="nucleotide sequence ID" value="NZ_CP022048.2"/>
</dbReference>
<name>A0A1Z3U7Q4_BREVE</name>